<dbReference type="RefSeq" id="WP_050640983.1">
    <property type="nucleotide sequence ID" value="NZ_CABKUE010000009.1"/>
</dbReference>
<evidence type="ECO:0000313" key="2">
    <source>
        <dbReference type="Proteomes" id="UP000095544"/>
    </source>
</evidence>
<proteinExistence type="predicted"/>
<sequence length="126" mass="14482">MEIKLKDFIGKHKLSGVDYVPSPEGNNILFCLDGIKYILVENEYDGYRSYMDGLDITDKKISHVFPAQVVECVYEAEIDNWESDILFMFSLDGKLILEIGTEMVNDQYPCAVFAYYPENMDINSTK</sequence>
<organism evidence="1 2">
    <name type="scientific">Faecalicatena contorta</name>
    <dbReference type="NCBI Taxonomy" id="39482"/>
    <lineage>
        <taxon>Bacteria</taxon>
        <taxon>Bacillati</taxon>
        <taxon>Bacillota</taxon>
        <taxon>Clostridia</taxon>
        <taxon>Lachnospirales</taxon>
        <taxon>Lachnospiraceae</taxon>
        <taxon>Faecalicatena</taxon>
    </lineage>
</organism>
<accession>A0A174F2L2</accession>
<name>A0A174F2L2_9FIRM</name>
<dbReference type="AlphaFoldDB" id="A0A174F2L2"/>
<dbReference type="EMBL" id="CYZU01000018">
    <property type="protein sequence ID" value="CUO44463.1"/>
    <property type="molecule type" value="Genomic_DNA"/>
</dbReference>
<gene>
    <name evidence="1" type="ORF">ERS852491_02233</name>
</gene>
<dbReference type="Proteomes" id="UP000095544">
    <property type="component" value="Unassembled WGS sequence"/>
</dbReference>
<reference evidence="1 2" key="1">
    <citation type="submission" date="2015-09" db="EMBL/GenBank/DDBJ databases">
        <authorList>
            <consortium name="Pathogen Informatics"/>
        </authorList>
    </citation>
    <scope>NUCLEOTIDE SEQUENCE [LARGE SCALE GENOMIC DNA]</scope>
    <source>
        <strain evidence="1 2">2789STDY5834876</strain>
    </source>
</reference>
<protein>
    <submittedName>
        <fullName evidence="1">Uncharacterized protein</fullName>
    </submittedName>
</protein>
<evidence type="ECO:0000313" key="1">
    <source>
        <dbReference type="EMBL" id="CUO44463.1"/>
    </source>
</evidence>